<evidence type="ECO:0000313" key="3">
    <source>
        <dbReference type="EMBL" id="CAF4129014.1"/>
    </source>
</evidence>
<name>A0A819WNI3_9BILA</name>
<keyword evidence="1" id="KW-0175">Coiled coil</keyword>
<evidence type="ECO:0000256" key="2">
    <source>
        <dbReference type="SAM" id="MobiDB-lite"/>
    </source>
</evidence>
<feature type="coiled-coil region" evidence="1">
    <location>
        <begin position="105"/>
        <end position="146"/>
    </location>
</feature>
<accession>A0A819WNI3</accession>
<reference evidence="3" key="1">
    <citation type="submission" date="2021-02" db="EMBL/GenBank/DDBJ databases">
        <authorList>
            <person name="Nowell W R."/>
        </authorList>
    </citation>
    <scope>NUCLEOTIDE SEQUENCE</scope>
</reference>
<dbReference type="AlphaFoldDB" id="A0A819WNI3"/>
<gene>
    <name evidence="3" type="ORF">OKA104_LOCUS37152</name>
</gene>
<dbReference type="Proteomes" id="UP000663881">
    <property type="component" value="Unassembled WGS sequence"/>
</dbReference>
<feature type="compositionally biased region" description="Low complexity" evidence="2">
    <location>
        <begin position="204"/>
        <end position="223"/>
    </location>
</feature>
<dbReference type="EMBL" id="CAJOAY010006072">
    <property type="protein sequence ID" value="CAF4129014.1"/>
    <property type="molecule type" value="Genomic_DNA"/>
</dbReference>
<evidence type="ECO:0000313" key="4">
    <source>
        <dbReference type="Proteomes" id="UP000663881"/>
    </source>
</evidence>
<comment type="caution">
    <text evidence="3">The sequence shown here is derived from an EMBL/GenBank/DDBJ whole genome shotgun (WGS) entry which is preliminary data.</text>
</comment>
<organism evidence="3 4">
    <name type="scientific">Adineta steineri</name>
    <dbReference type="NCBI Taxonomy" id="433720"/>
    <lineage>
        <taxon>Eukaryota</taxon>
        <taxon>Metazoa</taxon>
        <taxon>Spiralia</taxon>
        <taxon>Gnathifera</taxon>
        <taxon>Rotifera</taxon>
        <taxon>Eurotatoria</taxon>
        <taxon>Bdelloidea</taxon>
        <taxon>Adinetida</taxon>
        <taxon>Adinetidae</taxon>
        <taxon>Adineta</taxon>
    </lineage>
</organism>
<feature type="region of interest" description="Disordered" evidence="2">
    <location>
        <begin position="187"/>
        <end position="223"/>
    </location>
</feature>
<protein>
    <submittedName>
        <fullName evidence="3">Uncharacterized protein</fullName>
    </submittedName>
</protein>
<sequence>MATATRKAPCCICGKEKGGVRCEGCSRIFCINDFTNHRQELNQQLDEVTVTRDLSQQILINKKAEPQNNPWIEQINGWETKSINIIKEAAEQARQIIFKHSTTLYTQIEDKLNQLTDQLRQAQQENEFFETDINLWKRELTELKNELTQPSTVRIQHGSEPLVTNIIIDTLERRDDTKLKSSIHETMMKDSLQNPDDISKKQQSKININSNSNQSNYRNESNNSNNIPCEICKKEIIWCDYDDHTKACAERRQNESRGYAEMLLLTGPTLTQSARHPLQTDLFH</sequence>
<evidence type="ECO:0000256" key="1">
    <source>
        <dbReference type="SAM" id="Coils"/>
    </source>
</evidence>
<proteinExistence type="predicted"/>